<dbReference type="OrthoDB" id="10540364at2759"/>
<dbReference type="EMBL" id="QJKJ01001311">
    <property type="protein sequence ID" value="RDY08264.1"/>
    <property type="molecule type" value="Genomic_DNA"/>
</dbReference>
<organism evidence="2 3">
    <name type="scientific">Mucuna pruriens</name>
    <name type="common">Velvet bean</name>
    <name type="synonym">Dolichos pruriens</name>
    <dbReference type="NCBI Taxonomy" id="157652"/>
    <lineage>
        <taxon>Eukaryota</taxon>
        <taxon>Viridiplantae</taxon>
        <taxon>Streptophyta</taxon>
        <taxon>Embryophyta</taxon>
        <taxon>Tracheophyta</taxon>
        <taxon>Spermatophyta</taxon>
        <taxon>Magnoliopsida</taxon>
        <taxon>eudicotyledons</taxon>
        <taxon>Gunneridae</taxon>
        <taxon>Pentapetalae</taxon>
        <taxon>rosids</taxon>
        <taxon>fabids</taxon>
        <taxon>Fabales</taxon>
        <taxon>Fabaceae</taxon>
        <taxon>Papilionoideae</taxon>
        <taxon>50 kb inversion clade</taxon>
        <taxon>NPAAA clade</taxon>
        <taxon>indigoferoid/millettioid clade</taxon>
        <taxon>Phaseoleae</taxon>
        <taxon>Mucuna</taxon>
    </lineage>
</organism>
<feature type="non-terminal residue" evidence="2">
    <location>
        <position position="1"/>
    </location>
</feature>
<evidence type="ECO:0000313" key="3">
    <source>
        <dbReference type="Proteomes" id="UP000257109"/>
    </source>
</evidence>
<dbReference type="AlphaFoldDB" id="A0A371I014"/>
<comment type="caution">
    <text evidence="2">The sequence shown here is derived from an EMBL/GenBank/DDBJ whole genome shotgun (WGS) entry which is preliminary data.</text>
</comment>
<name>A0A371I014_MUCPR</name>
<gene>
    <name evidence="2" type="ORF">CR513_07523</name>
</gene>
<evidence type="ECO:0000313" key="2">
    <source>
        <dbReference type="EMBL" id="RDY08264.1"/>
    </source>
</evidence>
<sequence>MVELETSFGERSGVRTIPILYTIVDAPASYNVIIGRPALNRLGVVMFTKHLCMKFPVGKKVGNVWADSHVALQCYEDSLRVGGCPTSGTVNALELDMDPRGRYEHEGPHPAEDLKEIKLGVRPEQTTKIGTAMSLEEEDLLVTFLTVNCDVFAWLAEDMPGVDPNFICHRLSIARGRSQSLKRSENREKRNVRSPGKRHENYCRLDSCVKCSQAELTGVNRRVSIEMKASRPDRLHLGQVRFVSAVHALQPSSPIKSGPNY</sequence>
<proteinExistence type="predicted"/>
<accession>A0A371I014</accession>
<evidence type="ECO:0000256" key="1">
    <source>
        <dbReference type="SAM" id="MobiDB-lite"/>
    </source>
</evidence>
<protein>
    <submittedName>
        <fullName evidence="2">Uncharacterized protein</fullName>
    </submittedName>
</protein>
<feature type="region of interest" description="Disordered" evidence="1">
    <location>
        <begin position="178"/>
        <end position="198"/>
    </location>
</feature>
<dbReference type="Proteomes" id="UP000257109">
    <property type="component" value="Unassembled WGS sequence"/>
</dbReference>
<keyword evidence="3" id="KW-1185">Reference proteome</keyword>
<feature type="compositionally biased region" description="Basic and acidic residues" evidence="1">
    <location>
        <begin position="182"/>
        <end position="198"/>
    </location>
</feature>
<feature type="non-terminal residue" evidence="2">
    <location>
        <position position="261"/>
    </location>
</feature>
<reference evidence="2" key="1">
    <citation type="submission" date="2018-05" db="EMBL/GenBank/DDBJ databases">
        <title>Draft genome of Mucuna pruriens seed.</title>
        <authorList>
            <person name="Nnadi N.E."/>
            <person name="Vos R."/>
            <person name="Hasami M.H."/>
            <person name="Devisetty U.K."/>
            <person name="Aguiy J.C."/>
        </authorList>
    </citation>
    <scope>NUCLEOTIDE SEQUENCE [LARGE SCALE GENOMIC DNA]</scope>
    <source>
        <strain evidence="2">JCA_2017</strain>
    </source>
</reference>